<name>A0A016U470_9BILA</name>
<evidence type="ECO:0000313" key="2">
    <source>
        <dbReference type="EMBL" id="EYC09781.1"/>
    </source>
</evidence>
<dbReference type="InterPro" id="IPR000477">
    <property type="entry name" value="RT_dom"/>
</dbReference>
<proteinExistence type="predicted"/>
<evidence type="ECO:0000259" key="1">
    <source>
        <dbReference type="Pfam" id="PF00078"/>
    </source>
</evidence>
<gene>
    <name evidence="2" type="primary">Acey_s0059.g3050</name>
    <name evidence="2" type="ORF">Y032_0059g3050</name>
</gene>
<dbReference type="Pfam" id="PF00078">
    <property type="entry name" value="RVT_1"/>
    <property type="match status" value="1"/>
</dbReference>
<organism evidence="2 3">
    <name type="scientific">Ancylostoma ceylanicum</name>
    <dbReference type="NCBI Taxonomy" id="53326"/>
    <lineage>
        <taxon>Eukaryota</taxon>
        <taxon>Metazoa</taxon>
        <taxon>Ecdysozoa</taxon>
        <taxon>Nematoda</taxon>
        <taxon>Chromadorea</taxon>
        <taxon>Rhabditida</taxon>
        <taxon>Rhabditina</taxon>
        <taxon>Rhabditomorpha</taxon>
        <taxon>Strongyloidea</taxon>
        <taxon>Ancylostomatidae</taxon>
        <taxon>Ancylostomatinae</taxon>
        <taxon>Ancylostoma</taxon>
    </lineage>
</organism>
<sequence length="229" mass="25159">MRLPCDAVDLGDGLLSSTVLDSVRIAGVGTCTPPKFAHPVPDVPPTFGPVQPITIEETLPAVKRVKAGKATGPDDMATEVWKSQCWSSADWLTKFFNLVVAEKKVPMDWQQSTTTPVKVIPVTARTTVQSLSPNQCGFVPGCGTTNANHAARLLIEKHREKKKPLHLAFLDLEKAFDRVPHEVIWYALRLQGIAEKLIEWVLMLYADHRSKVQATAGTSMEFPITVGVH</sequence>
<dbReference type="PANTHER" id="PTHR19446">
    <property type="entry name" value="REVERSE TRANSCRIPTASES"/>
    <property type="match status" value="1"/>
</dbReference>
<reference evidence="3" key="1">
    <citation type="journal article" date="2015" name="Nat. Genet.">
        <title>The genome and transcriptome of the zoonotic hookworm Ancylostoma ceylanicum identify infection-specific gene families.</title>
        <authorList>
            <person name="Schwarz E.M."/>
            <person name="Hu Y."/>
            <person name="Antoshechkin I."/>
            <person name="Miller M.M."/>
            <person name="Sternberg P.W."/>
            <person name="Aroian R.V."/>
        </authorList>
    </citation>
    <scope>NUCLEOTIDE SEQUENCE</scope>
    <source>
        <strain evidence="3">HY135</strain>
    </source>
</reference>
<dbReference type="OrthoDB" id="5845191at2759"/>
<dbReference type="EMBL" id="JARK01001395">
    <property type="protein sequence ID" value="EYC09781.1"/>
    <property type="molecule type" value="Genomic_DNA"/>
</dbReference>
<protein>
    <recommendedName>
        <fullName evidence="1">Reverse transcriptase domain-containing protein</fullName>
    </recommendedName>
</protein>
<comment type="caution">
    <text evidence="2">The sequence shown here is derived from an EMBL/GenBank/DDBJ whole genome shotgun (WGS) entry which is preliminary data.</text>
</comment>
<evidence type="ECO:0000313" key="3">
    <source>
        <dbReference type="Proteomes" id="UP000024635"/>
    </source>
</evidence>
<dbReference type="AlphaFoldDB" id="A0A016U470"/>
<dbReference type="Proteomes" id="UP000024635">
    <property type="component" value="Unassembled WGS sequence"/>
</dbReference>
<feature type="domain" description="Reverse transcriptase" evidence="1">
    <location>
        <begin position="128"/>
        <end position="209"/>
    </location>
</feature>
<accession>A0A016U470</accession>
<keyword evidence="3" id="KW-1185">Reference proteome</keyword>